<reference evidence="2 3" key="1">
    <citation type="submission" date="2023-05" db="EMBL/GenBank/DDBJ databases">
        <authorList>
            <person name="Guo Y."/>
        </authorList>
    </citation>
    <scope>NUCLEOTIDE SEQUENCE [LARGE SCALE GENOMIC DNA]</scope>
    <source>
        <strain evidence="2 3">GR2756</strain>
    </source>
</reference>
<protein>
    <recommendedName>
        <fullName evidence="4">Argininosuccinate lyase</fullName>
    </recommendedName>
</protein>
<proteinExistence type="predicted"/>
<feature type="region of interest" description="Disordered" evidence="1">
    <location>
        <begin position="1"/>
        <end position="69"/>
    </location>
</feature>
<evidence type="ECO:0008006" key="4">
    <source>
        <dbReference type="Google" id="ProtNLM"/>
    </source>
</evidence>
<sequence length="69" mass="7650">MLLAGCGSREPLQPKPGQSMPPPPAMTTRALTTDELLTPPPIARPERIDETLTRSEEREDDRFDLPPPD</sequence>
<organism evidence="2 3">
    <name type="scientific">Sphingosinicella rhizophila</name>
    <dbReference type="NCBI Taxonomy" id="3050082"/>
    <lineage>
        <taxon>Bacteria</taxon>
        <taxon>Pseudomonadati</taxon>
        <taxon>Pseudomonadota</taxon>
        <taxon>Alphaproteobacteria</taxon>
        <taxon>Sphingomonadales</taxon>
        <taxon>Sphingosinicellaceae</taxon>
        <taxon>Sphingosinicella</taxon>
    </lineage>
</organism>
<accession>A0ABU3Q7T3</accession>
<keyword evidence="3" id="KW-1185">Reference proteome</keyword>
<name>A0ABU3Q7T3_9SPHN</name>
<evidence type="ECO:0000313" key="3">
    <source>
        <dbReference type="Proteomes" id="UP001259572"/>
    </source>
</evidence>
<feature type="compositionally biased region" description="Basic and acidic residues" evidence="1">
    <location>
        <begin position="44"/>
        <end position="69"/>
    </location>
</feature>
<gene>
    <name evidence="2" type="ORF">RQX22_10990</name>
</gene>
<evidence type="ECO:0000256" key="1">
    <source>
        <dbReference type="SAM" id="MobiDB-lite"/>
    </source>
</evidence>
<dbReference type="EMBL" id="JAVUPU010000005">
    <property type="protein sequence ID" value="MDT9599475.1"/>
    <property type="molecule type" value="Genomic_DNA"/>
</dbReference>
<evidence type="ECO:0000313" key="2">
    <source>
        <dbReference type="EMBL" id="MDT9599475.1"/>
    </source>
</evidence>
<dbReference type="Proteomes" id="UP001259572">
    <property type="component" value="Unassembled WGS sequence"/>
</dbReference>
<comment type="caution">
    <text evidence="2">The sequence shown here is derived from an EMBL/GenBank/DDBJ whole genome shotgun (WGS) entry which is preliminary data.</text>
</comment>